<dbReference type="EMBL" id="CP154795">
    <property type="protein sequence ID" value="XAN06622.1"/>
    <property type="molecule type" value="Genomic_DNA"/>
</dbReference>
<dbReference type="SUPFAM" id="SSF54593">
    <property type="entry name" value="Glyoxalase/Bleomycin resistance protein/Dihydroxybiphenyl dioxygenase"/>
    <property type="match status" value="2"/>
</dbReference>
<evidence type="ECO:0000313" key="3">
    <source>
        <dbReference type="Proteomes" id="UP001442841"/>
    </source>
</evidence>
<dbReference type="PROSITE" id="PS51819">
    <property type="entry name" value="VOC"/>
    <property type="match status" value="2"/>
</dbReference>
<protein>
    <submittedName>
        <fullName evidence="2">VOC family protein</fullName>
    </submittedName>
</protein>
<name>A0ABZ3FKS0_9ACTN</name>
<dbReference type="PANTHER" id="PTHR33993">
    <property type="entry name" value="GLYOXALASE-RELATED"/>
    <property type="match status" value="1"/>
</dbReference>
<dbReference type="PANTHER" id="PTHR33993:SF14">
    <property type="entry name" value="GB|AAF24581.1"/>
    <property type="match status" value="1"/>
</dbReference>
<accession>A0ABZ3FKS0</accession>
<dbReference type="InterPro" id="IPR004360">
    <property type="entry name" value="Glyas_Fos-R_dOase_dom"/>
</dbReference>
<keyword evidence="3" id="KW-1185">Reference proteome</keyword>
<dbReference type="Gene3D" id="3.10.180.10">
    <property type="entry name" value="2,3-Dihydroxybiphenyl 1,2-Dioxygenase, domain 1"/>
    <property type="match status" value="2"/>
</dbReference>
<dbReference type="InterPro" id="IPR029068">
    <property type="entry name" value="Glyas_Bleomycin-R_OHBP_Dase"/>
</dbReference>
<dbReference type="RefSeq" id="WP_425308053.1">
    <property type="nucleotide sequence ID" value="NZ_CP154795.1"/>
</dbReference>
<dbReference type="CDD" id="cd07247">
    <property type="entry name" value="SgaA_N_like"/>
    <property type="match status" value="1"/>
</dbReference>
<evidence type="ECO:0000313" key="2">
    <source>
        <dbReference type="EMBL" id="XAN06622.1"/>
    </source>
</evidence>
<dbReference type="InterPro" id="IPR052164">
    <property type="entry name" value="Anthracycline_SecMetBiosynth"/>
</dbReference>
<proteinExistence type="predicted"/>
<dbReference type="Pfam" id="PF00903">
    <property type="entry name" value="Glyoxalase"/>
    <property type="match status" value="1"/>
</dbReference>
<dbReference type="Proteomes" id="UP001442841">
    <property type="component" value="Chromosome"/>
</dbReference>
<feature type="domain" description="VOC" evidence="1">
    <location>
        <begin position="11"/>
        <end position="126"/>
    </location>
</feature>
<dbReference type="InterPro" id="IPR037523">
    <property type="entry name" value="VOC_core"/>
</dbReference>
<reference evidence="2 3" key="1">
    <citation type="submission" date="2024-04" db="EMBL/GenBank/DDBJ databases">
        <title>Isolation of an actinomycete strain from pig manure.</title>
        <authorList>
            <person name="Gong T."/>
            <person name="Yu Z."/>
            <person name="An M."/>
            <person name="Wei C."/>
            <person name="Yang W."/>
            <person name="Liu L."/>
        </authorList>
    </citation>
    <scope>NUCLEOTIDE SEQUENCE [LARGE SCALE GENOMIC DNA]</scope>
    <source>
        <strain evidence="2 3">ZF39</strain>
    </source>
</reference>
<organism evidence="2 3">
    <name type="scientific">Ammonicoccus fulvus</name>
    <dbReference type="NCBI Taxonomy" id="3138240"/>
    <lineage>
        <taxon>Bacteria</taxon>
        <taxon>Bacillati</taxon>
        <taxon>Actinomycetota</taxon>
        <taxon>Actinomycetes</taxon>
        <taxon>Propionibacteriales</taxon>
        <taxon>Propionibacteriaceae</taxon>
        <taxon>Ammonicoccus</taxon>
    </lineage>
</organism>
<evidence type="ECO:0000259" key="1">
    <source>
        <dbReference type="PROSITE" id="PS51819"/>
    </source>
</evidence>
<gene>
    <name evidence="2" type="ORF">AADG42_04630</name>
</gene>
<sequence length="254" mass="27112">MTDHSTPWPNGIPCWADITVTDIDRSKQFYADVFGWEYGPSGPEFGGYTNAQVGGRTVAGMAPPMEGWEDQSAWVVYLATDDVAAAHEAVIAAGGKPIMEPMEVGPFGHMGLWLDPTGALFGGWQAKEHVGFAVTEVNGTVAWVDLMSADFEKAKEFYANAFGFTYEAMGEDYAMFRSPARPEEPGGGMGAAGEGTPGWNVCFWADDLEGTLAKIGDAGGQVLGDIVDFEFGRFAPVAGPDGEVFVIYNPNRAA</sequence>
<feature type="domain" description="VOC" evidence="1">
    <location>
        <begin position="140"/>
        <end position="250"/>
    </location>
</feature>